<dbReference type="SUPFAM" id="SSF48179">
    <property type="entry name" value="6-phosphogluconate dehydrogenase C-terminal domain-like"/>
    <property type="match status" value="1"/>
</dbReference>
<dbReference type="EMBL" id="CP002580">
    <property type="protein sequence ID" value="AJK44643.1"/>
    <property type="molecule type" value="Genomic_DNA"/>
</dbReference>
<organism evidence="6 7">
    <name type="scientific">Burkholderia plantarii</name>
    <dbReference type="NCBI Taxonomy" id="41899"/>
    <lineage>
        <taxon>Bacteria</taxon>
        <taxon>Pseudomonadati</taxon>
        <taxon>Pseudomonadota</taxon>
        <taxon>Betaproteobacteria</taxon>
        <taxon>Burkholderiales</taxon>
        <taxon>Burkholderiaceae</taxon>
        <taxon>Burkholderia</taxon>
    </lineage>
</organism>
<protein>
    <submittedName>
        <fullName evidence="6">Putative oxidoreductase</fullName>
        <ecNumber evidence="6">1.1.1.-</ecNumber>
    </submittedName>
</protein>
<dbReference type="InterPro" id="IPR051265">
    <property type="entry name" value="HIBADH-related_NP60_sf"/>
</dbReference>
<feature type="domain" description="3-hydroxyisobutyrate dehydrogenase-like NAD-binding" evidence="5">
    <location>
        <begin position="170"/>
        <end position="264"/>
    </location>
</feature>
<dbReference type="SUPFAM" id="SSF51735">
    <property type="entry name" value="NAD(P)-binding Rossmann-fold domains"/>
    <property type="match status" value="1"/>
</dbReference>
<dbReference type="GO" id="GO:0050661">
    <property type="term" value="F:NADP binding"/>
    <property type="evidence" value="ECO:0007669"/>
    <property type="project" value="InterPro"/>
</dbReference>
<reference evidence="7" key="1">
    <citation type="submission" date="2011-03" db="EMBL/GenBank/DDBJ databases">
        <authorList>
            <person name="Voget S."/>
            <person name="Streit W.R."/>
            <person name="Jaeger K.E."/>
            <person name="Daniel R."/>
        </authorList>
    </citation>
    <scope>NUCLEOTIDE SEQUENCE [LARGE SCALE GENOMIC DNA]</scope>
    <source>
        <strain evidence="7">PG1</strain>
    </source>
</reference>
<dbReference type="InterPro" id="IPR029154">
    <property type="entry name" value="HIBADH-like_NADP-bd"/>
</dbReference>
<dbReference type="GO" id="GO:0051287">
    <property type="term" value="F:NAD binding"/>
    <property type="evidence" value="ECO:0007669"/>
    <property type="project" value="InterPro"/>
</dbReference>
<gene>
    <name evidence="6" type="ORF">BGL_1c00890</name>
</gene>
<accession>A0A0B6RMM6</accession>
<dbReference type="PIRSF" id="PIRSF000103">
    <property type="entry name" value="HIBADH"/>
    <property type="match status" value="1"/>
</dbReference>
<evidence type="ECO:0000259" key="5">
    <source>
        <dbReference type="Pfam" id="PF14833"/>
    </source>
</evidence>
<keyword evidence="7" id="KW-1185">Reference proteome</keyword>
<evidence type="ECO:0000259" key="4">
    <source>
        <dbReference type="Pfam" id="PF03446"/>
    </source>
</evidence>
<dbReference type="Gene3D" id="3.40.50.720">
    <property type="entry name" value="NAD(P)-binding Rossmann-like Domain"/>
    <property type="match status" value="1"/>
</dbReference>
<dbReference type="EC" id="1.1.1.-" evidence="6"/>
<dbReference type="InterPro" id="IPR006115">
    <property type="entry name" value="6PGDH_NADP-bd"/>
</dbReference>
<dbReference type="Pfam" id="PF03446">
    <property type="entry name" value="NAD_binding_2"/>
    <property type="match status" value="1"/>
</dbReference>
<dbReference type="KEGG" id="bgp:BGL_1c00890"/>
<dbReference type="PANTHER" id="PTHR43580:SF2">
    <property type="entry name" value="CYTOKINE-LIKE NUCLEAR FACTOR N-PAC"/>
    <property type="match status" value="1"/>
</dbReference>
<sequence length="276" mass="28762">MDHACEAIGLIGLGALGQPIAQNLLDAGYRLSVHNRTASKADDLLAQGARWAPRAADAVPPGGVVISLLWDDASVEALVRSEDFLERLAEGGVHVSMSTLSPEGSRRIAALHARHGCTLVEAPVFGRPEAARVGRLIAACVGPEAAKQRVRPVLAALGVQQVFDFGAAFGHALTVKLIGNFLIFCAAAALEEGLALARHAGLDPRAVANLYTSTLFASPVYVNYARMITEGASPFGDNAIPAKDLDLLRQASGQAGAPAAMADFLRATLLGQGRES</sequence>
<dbReference type="InterPro" id="IPR015815">
    <property type="entry name" value="HIBADH-related"/>
</dbReference>
<evidence type="ECO:0000313" key="7">
    <source>
        <dbReference type="Proteomes" id="UP000031838"/>
    </source>
</evidence>
<dbReference type="AlphaFoldDB" id="A0A0B6RMM6"/>
<dbReference type="InterPro" id="IPR008927">
    <property type="entry name" value="6-PGluconate_DH-like_C_sf"/>
</dbReference>
<dbReference type="Gene3D" id="1.10.1040.10">
    <property type="entry name" value="N-(1-d-carboxylethyl)-l-norvaline Dehydrogenase, domain 2"/>
    <property type="match status" value="1"/>
</dbReference>
<dbReference type="InterPro" id="IPR013328">
    <property type="entry name" value="6PGD_dom2"/>
</dbReference>
<evidence type="ECO:0000313" key="6">
    <source>
        <dbReference type="EMBL" id="AJK44643.1"/>
    </source>
</evidence>
<keyword evidence="1 6" id="KW-0560">Oxidoreductase</keyword>
<dbReference type="PANTHER" id="PTHR43580">
    <property type="entry name" value="OXIDOREDUCTASE GLYR1-RELATED"/>
    <property type="match status" value="1"/>
</dbReference>
<dbReference type="GO" id="GO:0016491">
    <property type="term" value="F:oxidoreductase activity"/>
    <property type="evidence" value="ECO:0007669"/>
    <property type="project" value="UniProtKB-KW"/>
</dbReference>
<evidence type="ECO:0000256" key="2">
    <source>
        <dbReference type="ARBA" id="ARBA00023027"/>
    </source>
</evidence>
<keyword evidence="2" id="KW-0520">NAD</keyword>
<dbReference type="Pfam" id="PF14833">
    <property type="entry name" value="NAD_binding_11"/>
    <property type="match status" value="1"/>
</dbReference>
<dbReference type="HOGENOM" id="CLU_035117_0_1_4"/>
<dbReference type="RefSeq" id="WP_042623505.1">
    <property type="nucleotide sequence ID" value="NZ_CP002580.1"/>
</dbReference>
<feature type="active site" evidence="3">
    <location>
        <position position="176"/>
    </location>
</feature>
<evidence type="ECO:0000256" key="3">
    <source>
        <dbReference type="PIRSR" id="PIRSR000103-1"/>
    </source>
</evidence>
<dbReference type="InterPro" id="IPR036291">
    <property type="entry name" value="NAD(P)-bd_dom_sf"/>
</dbReference>
<proteinExistence type="predicted"/>
<name>A0A0B6RMM6_BURPL</name>
<reference evidence="6 7" key="2">
    <citation type="journal article" date="2016" name="Appl. Microbiol. Biotechnol.">
        <title>Mutations improving production and secretion of extracellular lipase by Burkholderia glumae PG1.</title>
        <authorList>
            <person name="Knapp A."/>
            <person name="Voget S."/>
            <person name="Gao R."/>
            <person name="Zaburannyi N."/>
            <person name="Krysciak D."/>
            <person name="Breuer M."/>
            <person name="Hauer B."/>
            <person name="Streit W.R."/>
            <person name="Muller R."/>
            <person name="Daniel R."/>
            <person name="Jaeger K.E."/>
        </authorList>
    </citation>
    <scope>NUCLEOTIDE SEQUENCE [LARGE SCALE GENOMIC DNA]</scope>
    <source>
        <strain evidence="6 7">PG1</strain>
    </source>
</reference>
<feature type="domain" description="6-phosphogluconate dehydrogenase NADP-binding" evidence="4">
    <location>
        <begin position="8"/>
        <end position="159"/>
    </location>
</feature>
<dbReference type="Proteomes" id="UP000031838">
    <property type="component" value="Chromosome 1"/>
</dbReference>
<evidence type="ECO:0000256" key="1">
    <source>
        <dbReference type="ARBA" id="ARBA00023002"/>
    </source>
</evidence>